<evidence type="ECO:0000256" key="1">
    <source>
        <dbReference type="SAM" id="Phobius"/>
    </source>
</evidence>
<dbReference type="InterPro" id="IPR000462">
    <property type="entry name" value="CDP-OH_P_trans"/>
</dbReference>
<reference evidence="3" key="1">
    <citation type="submission" date="2016-11" db="EMBL/GenBank/DDBJ databases">
        <authorList>
            <person name="Varghese N."/>
            <person name="Submissions S."/>
        </authorList>
    </citation>
    <scope>NUCLEOTIDE SEQUENCE [LARGE SCALE GENOMIC DNA]</scope>
    <source>
        <strain evidence="3">DSM 18095</strain>
    </source>
</reference>
<dbReference type="GO" id="GO:0016020">
    <property type="term" value="C:membrane"/>
    <property type="evidence" value="ECO:0007669"/>
    <property type="project" value="InterPro"/>
</dbReference>
<feature type="transmembrane region" description="Helical" evidence="1">
    <location>
        <begin position="139"/>
        <end position="161"/>
    </location>
</feature>
<feature type="transmembrane region" description="Helical" evidence="1">
    <location>
        <begin position="12"/>
        <end position="35"/>
    </location>
</feature>
<dbReference type="GO" id="GO:0016780">
    <property type="term" value="F:phosphotransferase activity, for other substituted phosphate groups"/>
    <property type="evidence" value="ECO:0007669"/>
    <property type="project" value="InterPro"/>
</dbReference>
<dbReference type="GeneID" id="90994094"/>
<feature type="transmembrane region" description="Helical" evidence="1">
    <location>
        <begin position="196"/>
        <end position="214"/>
    </location>
</feature>
<dbReference type="RefSeq" id="WP_200778184.1">
    <property type="nucleotide sequence ID" value="NZ_FQTY01000009.1"/>
</dbReference>
<dbReference type="STRING" id="1123404.SAMN02745784_02096"/>
<keyword evidence="3" id="KW-1185">Reference proteome</keyword>
<keyword evidence="1" id="KW-0472">Membrane</keyword>
<dbReference type="Gene3D" id="1.20.120.1760">
    <property type="match status" value="1"/>
</dbReference>
<feature type="transmembrane region" description="Helical" evidence="1">
    <location>
        <begin position="167"/>
        <end position="184"/>
    </location>
</feature>
<evidence type="ECO:0000313" key="3">
    <source>
        <dbReference type="Proteomes" id="UP000184114"/>
    </source>
</evidence>
<feature type="transmembrane region" description="Helical" evidence="1">
    <location>
        <begin position="99"/>
        <end position="119"/>
    </location>
</feature>
<dbReference type="GO" id="GO:0008654">
    <property type="term" value="P:phospholipid biosynthetic process"/>
    <property type="evidence" value="ECO:0007669"/>
    <property type="project" value="InterPro"/>
</dbReference>
<sequence length="234" mass="26456">MDYERRDEMIGFYDYTVILTYIGLMSSIFGMTQVIDGRFRTAILCLAISGLCDMFDGKVARTKKDRTSDQKLFGIQIDSLSDVVCFGVFPGMISYVLGVQGVLGGIIIAYYCVAAVIRLGFFNVLETNRQQQEEGANKFYFGLPVTSISIILPMVFLLDFLMPQGTIKYVLMVTLCIVGTLFITNFKLKKPTNKQFALMVIIVACAVINILLFSEYHIKHRFIKEEPLIEQILK</sequence>
<accession>A0A1M4X422</accession>
<dbReference type="InterPro" id="IPR043130">
    <property type="entry name" value="CDP-OH_PTrfase_TM_dom"/>
</dbReference>
<dbReference type="Proteomes" id="UP000184114">
    <property type="component" value="Unassembled WGS sequence"/>
</dbReference>
<protein>
    <submittedName>
        <fullName evidence="2">CDP-diacylglycerol---serine O-phosphatidyltransferase</fullName>
    </submittedName>
</protein>
<name>A0A1M4X422_9FIRM</name>
<evidence type="ECO:0000313" key="2">
    <source>
        <dbReference type="EMBL" id="SHE87932.1"/>
    </source>
</evidence>
<organism evidence="2 3">
    <name type="scientific">Tissierella praeacuta DSM 18095</name>
    <dbReference type="NCBI Taxonomy" id="1123404"/>
    <lineage>
        <taxon>Bacteria</taxon>
        <taxon>Bacillati</taxon>
        <taxon>Bacillota</taxon>
        <taxon>Tissierellia</taxon>
        <taxon>Tissierellales</taxon>
        <taxon>Tissierellaceae</taxon>
        <taxon>Tissierella</taxon>
    </lineage>
</organism>
<dbReference type="AlphaFoldDB" id="A0A1M4X422"/>
<proteinExistence type="predicted"/>
<dbReference type="Pfam" id="PF01066">
    <property type="entry name" value="CDP-OH_P_transf"/>
    <property type="match status" value="1"/>
</dbReference>
<gene>
    <name evidence="2" type="ORF">SAMN02745784_02096</name>
</gene>
<dbReference type="EMBL" id="FQTY01000009">
    <property type="protein sequence ID" value="SHE87932.1"/>
    <property type="molecule type" value="Genomic_DNA"/>
</dbReference>
<keyword evidence="1" id="KW-1133">Transmembrane helix</keyword>
<keyword evidence="1" id="KW-0812">Transmembrane</keyword>
<keyword evidence="2" id="KW-0808">Transferase</keyword>